<dbReference type="EMBL" id="KK106103">
    <property type="protein sequence ID" value="KIY91950.1"/>
    <property type="molecule type" value="Genomic_DNA"/>
</dbReference>
<keyword evidence="3" id="KW-0808">Transferase</keyword>
<dbReference type="PANTHER" id="PTHR44329:SF214">
    <property type="entry name" value="PROTEIN KINASE DOMAIN-CONTAINING PROTEIN"/>
    <property type="match status" value="1"/>
</dbReference>
<reference evidence="3 4" key="1">
    <citation type="journal article" date="2013" name="BMC Genomics">
        <title>Reconstruction of the lipid metabolism for the microalga Monoraphidium neglectum from its genome sequence reveals characteristics suitable for biofuel production.</title>
        <authorList>
            <person name="Bogen C."/>
            <person name="Al-Dilaimi A."/>
            <person name="Albersmeier A."/>
            <person name="Wichmann J."/>
            <person name="Grundmann M."/>
            <person name="Rupp O."/>
            <person name="Lauersen K.J."/>
            <person name="Blifernez-Klassen O."/>
            <person name="Kalinowski J."/>
            <person name="Goesmann A."/>
            <person name="Mussgnug J.H."/>
            <person name="Kruse O."/>
        </authorList>
    </citation>
    <scope>NUCLEOTIDE SEQUENCE [LARGE SCALE GENOMIC DNA]</scope>
    <source>
        <strain evidence="3 4">SAG 48.87</strain>
    </source>
</reference>
<proteinExistence type="predicted"/>
<dbReference type="RefSeq" id="XP_013890970.1">
    <property type="nucleotide sequence ID" value="XM_014035516.1"/>
</dbReference>
<sequence>MAKVADFGLSLQLPEGASHVDGTFQGTMTHMAPEVMTAGRISKASDVYAFGVLMWELFTGQHAFKGIPRALLGHEVAYQQRRPQFPDGCPFDFQLLACRRAGPGARRMARGHILEQLQRMRVRLLQHGSDGAVHSGALASSAVHNTSPRPHSFSAAAAAAAAPAAGAPVGSSVGGAPAGSHGGGDSDGNGGGGGGGGGAPAAAAAVGGGGLLMPSLAQLAEGESATSAGRAGRQSPRPKSRETLSGRGDSKSFYISQPDSSDDDDWGGRAHGHARGRGASGGLGAAAGVSGLSSSDGGDGDGGNSSSASLGGRRAASS</sequence>
<dbReference type="KEGG" id="mng:MNEG_16013"/>
<feature type="domain" description="Protein kinase" evidence="2">
    <location>
        <begin position="1"/>
        <end position="154"/>
    </location>
</feature>
<dbReference type="SUPFAM" id="SSF56112">
    <property type="entry name" value="Protein kinase-like (PK-like)"/>
    <property type="match status" value="1"/>
</dbReference>
<dbReference type="InterPro" id="IPR051681">
    <property type="entry name" value="Ser/Thr_Kinases-Pseudokinases"/>
</dbReference>
<dbReference type="AlphaFoldDB" id="A0A0D2M946"/>
<accession>A0A0D2M946</accession>
<dbReference type="PANTHER" id="PTHR44329">
    <property type="entry name" value="SERINE/THREONINE-PROTEIN KINASE TNNI3K-RELATED"/>
    <property type="match status" value="1"/>
</dbReference>
<protein>
    <submittedName>
        <fullName evidence="3">Mitogen-activated protein kinase kinase kinase 11</fullName>
    </submittedName>
</protein>
<evidence type="ECO:0000313" key="4">
    <source>
        <dbReference type="Proteomes" id="UP000054498"/>
    </source>
</evidence>
<gene>
    <name evidence="3" type="ORF">MNEG_16013</name>
</gene>
<keyword evidence="4" id="KW-1185">Reference proteome</keyword>
<feature type="region of interest" description="Disordered" evidence="1">
    <location>
        <begin position="220"/>
        <end position="318"/>
    </location>
</feature>
<dbReference type="GO" id="GO:0005524">
    <property type="term" value="F:ATP binding"/>
    <property type="evidence" value="ECO:0007669"/>
    <property type="project" value="InterPro"/>
</dbReference>
<dbReference type="InterPro" id="IPR011009">
    <property type="entry name" value="Kinase-like_dom_sf"/>
</dbReference>
<feature type="compositionally biased region" description="Low complexity" evidence="1">
    <location>
        <begin position="286"/>
        <end position="296"/>
    </location>
</feature>
<dbReference type="PROSITE" id="PS50011">
    <property type="entry name" value="PROTEIN_KINASE_DOM"/>
    <property type="match status" value="1"/>
</dbReference>
<evidence type="ECO:0000259" key="2">
    <source>
        <dbReference type="PROSITE" id="PS50011"/>
    </source>
</evidence>
<dbReference type="InterPro" id="IPR000719">
    <property type="entry name" value="Prot_kinase_dom"/>
</dbReference>
<dbReference type="STRING" id="145388.A0A0D2M946"/>
<dbReference type="Pfam" id="PF07714">
    <property type="entry name" value="PK_Tyr_Ser-Thr"/>
    <property type="match status" value="1"/>
</dbReference>
<feature type="region of interest" description="Disordered" evidence="1">
    <location>
        <begin position="166"/>
        <end position="201"/>
    </location>
</feature>
<dbReference type="GeneID" id="25733731"/>
<name>A0A0D2M946_9CHLO</name>
<feature type="compositionally biased region" description="Low complexity" evidence="1">
    <location>
        <begin position="304"/>
        <end position="318"/>
    </location>
</feature>
<evidence type="ECO:0000313" key="3">
    <source>
        <dbReference type="EMBL" id="KIY91950.1"/>
    </source>
</evidence>
<dbReference type="Proteomes" id="UP000054498">
    <property type="component" value="Unassembled WGS sequence"/>
</dbReference>
<organism evidence="3 4">
    <name type="scientific">Monoraphidium neglectum</name>
    <dbReference type="NCBI Taxonomy" id="145388"/>
    <lineage>
        <taxon>Eukaryota</taxon>
        <taxon>Viridiplantae</taxon>
        <taxon>Chlorophyta</taxon>
        <taxon>core chlorophytes</taxon>
        <taxon>Chlorophyceae</taxon>
        <taxon>CS clade</taxon>
        <taxon>Sphaeropleales</taxon>
        <taxon>Selenastraceae</taxon>
        <taxon>Monoraphidium</taxon>
    </lineage>
</organism>
<dbReference type="InterPro" id="IPR001245">
    <property type="entry name" value="Ser-Thr/Tyr_kinase_cat_dom"/>
</dbReference>
<dbReference type="GO" id="GO:0004674">
    <property type="term" value="F:protein serine/threonine kinase activity"/>
    <property type="evidence" value="ECO:0007669"/>
    <property type="project" value="TreeGrafter"/>
</dbReference>
<dbReference type="OrthoDB" id="535720at2759"/>
<evidence type="ECO:0000256" key="1">
    <source>
        <dbReference type="SAM" id="MobiDB-lite"/>
    </source>
</evidence>
<keyword evidence="3" id="KW-0418">Kinase</keyword>
<dbReference type="Gene3D" id="1.10.510.10">
    <property type="entry name" value="Transferase(Phosphotransferase) domain 1"/>
    <property type="match status" value="1"/>
</dbReference>
<feature type="compositionally biased region" description="Basic and acidic residues" evidence="1">
    <location>
        <begin position="239"/>
        <end position="250"/>
    </location>
</feature>
<feature type="compositionally biased region" description="Gly residues" evidence="1">
    <location>
        <begin position="172"/>
        <end position="199"/>
    </location>
</feature>